<evidence type="ECO:0000256" key="1">
    <source>
        <dbReference type="SAM" id="MobiDB-lite"/>
    </source>
</evidence>
<dbReference type="AlphaFoldDB" id="A0AA38F6T6"/>
<feature type="non-terminal residue" evidence="2">
    <location>
        <position position="73"/>
    </location>
</feature>
<protein>
    <submittedName>
        <fullName evidence="2">Uncharacterized protein</fullName>
    </submittedName>
</protein>
<gene>
    <name evidence="2" type="ORF">KI387_038212</name>
</gene>
<sequence length="73" mass="7716">MRDVRDANRGMREHDANGNVGKEGTKSPDAFGTDGTKVCEVPDAADAEDRVTGSPGTNLGKMGQKVLKNLTVK</sequence>
<feature type="compositionally biased region" description="Basic and acidic residues" evidence="1">
    <location>
        <begin position="1"/>
        <end position="16"/>
    </location>
</feature>
<dbReference type="Proteomes" id="UP000824469">
    <property type="component" value="Unassembled WGS sequence"/>
</dbReference>
<proteinExistence type="predicted"/>
<name>A0AA38F6T6_TAXCH</name>
<dbReference type="EMBL" id="JAHRHJ020000011">
    <property type="protein sequence ID" value="KAH9294624.1"/>
    <property type="molecule type" value="Genomic_DNA"/>
</dbReference>
<organism evidence="2 3">
    <name type="scientific">Taxus chinensis</name>
    <name type="common">Chinese yew</name>
    <name type="synonym">Taxus wallichiana var. chinensis</name>
    <dbReference type="NCBI Taxonomy" id="29808"/>
    <lineage>
        <taxon>Eukaryota</taxon>
        <taxon>Viridiplantae</taxon>
        <taxon>Streptophyta</taxon>
        <taxon>Embryophyta</taxon>
        <taxon>Tracheophyta</taxon>
        <taxon>Spermatophyta</taxon>
        <taxon>Pinopsida</taxon>
        <taxon>Pinidae</taxon>
        <taxon>Conifers II</taxon>
        <taxon>Cupressales</taxon>
        <taxon>Taxaceae</taxon>
        <taxon>Taxus</taxon>
    </lineage>
</organism>
<comment type="caution">
    <text evidence="2">The sequence shown here is derived from an EMBL/GenBank/DDBJ whole genome shotgun (WGS) entry which is preliminary data.</text>
</comment>
<accession>A0AA38F6T6</accession>
<evidence type="ECO:0000313" key="3">
    <source>
        <dbReference type="Proteomes" id="UP000824469"/>
    </source>
</evidence>
<feature type="region of interest" description="Disordered" evidence="1">
    <location>
        <begin position="1"/>
        <end position="73"/>
    </location>
</feature>
<reference evidence="2 3" key="1">
    <citation type="journal article" date="2021" name="Nat. Plants">
        <title>The Taxus genome provides insights into paclitaxel biosynthesis.</title>
        <authorList>
            <person name="Xiong X."/>
            <person name="Gou J."/>
            <person name="Liao Q."/>
            <person name="Li Y."/>
            <person name="Zhou Q."/>
            <person name="Bi G."/>
            <person name="Li C."/>
            <person name="Du R."/>
            <person name="Wang X."/>
            <person name="Sun T."/>
            <person name="Guo L."/>
            <person name="Liang H."/>
            <person name="Lu P."/>
            <person name="Wu Y."/>
            <person name="Zhang Z."/>
            <person name="Ro D.K."/>
            <person name="Shang Y."/>
            <person name="Huang S."/>
            <person name="Yan J."/>
        </authorList>
    </citation>
    <scope>NUCLEOTIDE SEQUENCE [LARGE SCALE GENOMIC DNA]</scope>
    <source>
        <strain evidence="2">Ta-2019</strain>
    </source>
</reference>
<evidence type="ECO:0000313" key="2">
    <source>
        <dbReference type="EMBL" id="KAH9294624.1"/>
    </source>
</evidence>
<keyword evidence="3" id="KW-1185">Reference proteome</keyword>